<proteinExistence type="predicted"/>
<gene>
    <name evidence="2" type="ORF">IO99_14135</name>
</gene>
<dbReference type="Gene3D" id="3.90.1200.10">
    <property type="match status" value="1"/>
</dbReference>
<evidence type="ECO:0000313" key="3">
    <source>
        <dbReference type="Proteomes" id="UP000028542"/>
    </source>
</evidence>
<dbReference type="eggNOG" id="COG2334">
    <property type="taxonomic scope" value="Bacteria"/>
</dbReference>
<dbReference type="Proteomes" id="UP000028542">
    <property type="component" value="Unassembled WGS sequence"/>
</dbReference>
<keyword evidence="2" id="KW-0167">Capsid protein</keyword>
<evidence type="ECO:0000259" key="1">
    <source>
        <dbReference type="Pfam" id="PF01636"/>
    </source>
</evidence>
<dbReference type="STRING" id="318464.IO99_14135"/>
<keyword evidence="2" id="KW-0946">Virion</keyword>
<dbReference type="SUPFAM" id="SSF56112">
    <property type="entry name" value="Protein kinase-like (PK-like)"/>
    <property type="match status" value="1"/>
</dbReference>
<comment type="caution">
    <text evidence="2">The sequence shown here is derived from an EMBL/GenBank/DDBJ whole genome shotgun (WGS) entry which is preliminary data.</text>
</comment>
<dbReference type="PANTHER" id="PTHR39179">
    <property type="entry name" value="SPORE COAT PROTEIN I"/>
    <property type="match status" value="1"/>
</dbReference>
<reference evidence="2 3" key="1">
    <citation type="submission" date="2014-07" db="EMBL/GenBank/DDBJ databases">
        <title>Draft genome of Clostridium sulfidigenes 113A isolated from sediments associated with methane hydrate from Krishna Godavari basin.</title>
        <authorList>
            <person name="Honkalas V.S."/>
            <person name="Dabir A.P."/>
            <person name="Arora P."/>
            <person name="Dhakephalkar P.K."/>
        </authorList>
    </citation>
    <scope>NUCLEOTIDE SEQUENCE [LARGE SCALE GENOMIC DNA]</scope>
    <source>
        <strain evidence="2 3">113A</strain>
    </source>
</reference>
<feature type="domain" description="Aminoglycoside phosphotransferase" evidence="1">
    <location>
        <begin position="31"/>
        <end position="263"/>
    </location>
</feature>
<dbReference type="PANTHER" id="PTHR39179:SF1">
    <property type="entry name" value="SPORE COAT PROTEIN I"/>
    <property type="match status" value="1"/>
</dbReference>
<dbReference type="InterPro" id="IPR011009">
    <property type="entry name" value="Kinase-like_dom_sf"/>
</dbReference>
<dbReference type="InterPro" id="IPR047175">
    <property type="entry name" value="CotS-like"/>
</dbReference>
<name>A0A084J991_9CLOT</name>
<dbReference type="NCBIfam" id="TIGR02906">
    <property type="entry name" value="spore_CotS"/>
    <property type="match status" value="1"/>
</dbReference>
<protein>
    <submittedName>
        <fullName evidence="2">Spore coat protein</fullName>
    </submittedName>
</protein>
<dbReference type="Pfam" id="PF01636">
    <property type="entry name" value="APH"/>
    <property type="match status" value="1"/>
</dbReference>
<keyword evidence="3" id="KW-1185">Reference proteome</keyword>
<organism evidence="2 3">
    <name type="scientific">Clostridium sulfidigenes</name>
    <dbReference type="NCBI Taxonomy" id="318464"/>
    <lineage>
        <taxon>Bacteria</taxon>
        <taxon>Bacillati</taxon>
        <taxon>Bacillota</taxon>
        <taxon>Clostridia</taxon>
        <taxon>Eubacteriales</taxon>
        <taxon>Clostridiaceae</taxon>
        <taxon>Clostridium</taxon>
    </lineage>
</organism>
<dbReference type="InterPro" id="IPR002575">
    <property type="entry name" value="Aminoglycoside_PTrfase"/>
</dbReference>
<accession>A0A084J991</accession>
<dbReference type="EMBL" id="JPMD01000034">
    <property type="protein sequence ID" value="KEZ85525.1"/>
    <property type="molecule type" value="Genomic_DNA"/>
</dbReference>
<dbReference type="GO" id="GO:0042601">
    <property type="term" value="C:endospore-forming forespore"/>
    <property type="evidence" value="ECO:0007669"/>
    <property type="project" value="TreeGrafter"/>
</dbReference>
<dbReference type="Gene3D" id="3.30.200.20">
    <property type="entry name" value="Phosphorylase Kinase, domain 1"/>
    <property type="match status" value="1"/>
</dbReference>
<dbReference type="AlphaFoldDB" id="A0A084J991"/>
<sequence>MEEVFLKDLEISEILKKEYNIRLTSIEKIKSVYRVEAGKQIYCLKVVKYELPHFLFILGAMKQLDSNGFQYVPNIIRTTRGMDYIKFYENYAYVTPWLNGRESSYENPIELSIAAKKLGQLHKCSEGFIVSRDMKPRVGWFKWIEVYRTRKGEILSFKDIIDRRDKKTDVDLYYLSMMKEELQRCDRAINNLCDTNYENKILDEIKLGGFCHHDYANHNVLIGKDNKVNIIDFDYCILDTHLHDLSSLLIRAMKYGRWNEERVKIILKAYKSTHRLEQDDIKIMAAFMEFPQDYWQRGIQYYWEKKMWGEDFFLRKLKAYDDDREERQEFINSFREFKLDNL</sequence>
<dbReference type="InterPro" id="IPR014255">
    <property type="entry name" value="Spore_coat_CotS"/>
</dbReference>
<evidence type="ECO:0000313" key="2">
    <source>
        <dbReference type="EMBL" id="KEZ85525.1"/>
    </source>
</evidence>